<keyword evidence="1" id="KW-0175">Coiled coil</keyword>
<feature type="region of interest" description="Disordered" evidence="2">
    <location>
        <begin position="326"/>
        <end position="358"/>
    </location>
</feature>
<protein>
    <submittedName>
        <fullName evidence="3">Uncharacterized protein</fullName>
    </submittedName>
</protein>
<proteinExistence type="predicted"/>
<dbReference type="AlphaFoldDB" id="A0A146K048"/>
<organism evidence="3">
    <name type="scientific">Trepomonas sp. PC1</name>
    <dbReference type="NCBI Taxonomy" id="1076344"/>
    <lineage>
        <taxon>Eukaryota</taxon>
        <taxon>Metamonada</taxon>
        <taxon>Diplomonadida</taxon>
        <taxon>Hexamitidae</taxon>
        <taxon>Hexamitinae</taxon>
        <taxon>Trepomonas</taxon>
    </lineage>
</organism>
<feature type="compositionally biased region" description="Polar residues" evidence="2">
    <location>
        <begin position="1"/>
        <end position="14"/>
    </location>
</feature>
<sequence length="666" mass="78394">LQMTNFDNTQTIPDNQEKLGMSTKPDVKQAPKNADVDQNLVKANEILEAMILSYGQKPSRTQTIPVKVRENALVVQAQLNFIQKQIQELKLNLKTQQEEKDQLQLQFQILESRQELQLELNDDPEVQFVRDKADMLLQFIEQHIAPLSANTLDDLQVSLQEADLKLQLGLQTAQQETQQKLSLQEQKLHEYQQRIQDLLQEIDQKTRQLKNFNSDNDEYLHRLKAEQIFKQQQLQVQLNELKTKVAQKDEQLYLIQKELEFELTNRERPIQENEEEQFKQLKNVIANLSNIVDQQQSEKEHLQKEIQKLQFKMLMKQNFCQKDEDDLENGQKDEKDNKNDFENEPNGQKDQKDENPVTHSLTEENNQLKDKIELLTEQVASLAQQKQQTAEFQFEIAQLTEKLATTETENSELKKTISNLESDQNLKSLKSQTENLIFQIKVQQTKFEKEQESLIQQNQEFDGLLQQSSNNLKQKTQQCEDLQSELQIVKQQLKDYQSQIELLKTEINCDTKKQMESSIKLMKIKNTLNEDLTQERQNSLQIIGDKQKLQQEFHLYKQEMTQRQELFIDQITKQRQQIEDLQGQIKETQGENQFLITQIKSFEESPSNFMESQYQQQQEKLKTIKDLLKQSEIKFTPRVPVKSTGIANKYLNQKFELNSGQKQIKK</sequence>
<gene>
    <name evidence="3" type="ORF">TPC1_30358</name>
</gene>
<feature type="coiled-coil region" evidence="1">
    <location>
        <begin position="465"/>
        <end position="513"/>
    </location>
</feature>
<evidence type="ECO:0000313" key="3">
    <source>
        <dbReference type="EMBL" id="JAP90147.1"/>
    </source>
</evidence>
<feature type="compositionally biased region" description="Basic and acidic residues" evidence="2">
    <location>
        <begin position="329"/>
        <end position="356"/>
    </location>
</feature>
<evidence type="ECO:0000256" key="1">
    <source>
        <dbReference type="SAM" id="Coils"/>
    </source>
</evidence>
<feature type="coiled-coil region" evidence="1">
    <location>
        <begin position="79"/>
        <end position="113"/>
    </location>
</feature>
<feature type="region of interest" description="Disordered" evidence="2">
    <location>
        <begin position="1"/>
        <end position="32"/>
    </location>
</feature>
<feature type="non-terminal residue" evidence="3">
    <location>
        <position position="1"/>
    </location>
</feature>
<evidence type="ECO:0000256" key="2">
    <source>
        <dbReference type="SAM" id="MobiDB-lite"/>
    </source>
</evidence>
<accession>A0A146K048</accession>
<name>A0A146K048_9EUKA</name>
<dbReference type="EMBL" id="GDID01006459">
    <property type="protein sequence ID" value="JAP90147.1"/>
    <property type="molecule type" value="Transcribed_RNA"/>
</dbReference>
<feature type="coiled-coil region" evidence="1">
    <location>
        <begin position="571"/>
        <end position="634"/>
    </location>
</feature>
<reference evidence="3" key="1">
    <citation type="submission" date="2015-07" db="EMBL/GenBank/DDBJ databases">
        <title>Adaptation to a free-living lifestyle via gene acquisitions in the diplomonad Trepomonas sp. PC1.</title>
        <authorList>
            <person name="Xu F."/>
            <person name="Jerlstrom-Hultqvist J."/>
            <person name="Kolisko M."/>
            <person name="Simpson A.G.B."/>
            <person name="Roger A.J."/>
            <person name="Svard S.G."/>
            <person name="Andersson J.O."/>
        </authorList>
    </citation>
    <scope>NUCLEOTIDE SEQUENCE</scope>
    <source>
        <strain evidence="3">PC1</strain>
    </source>
</reference>